<dbReference type="AlphaFoldDB" id="A0A0K2UYY1"/>
<feature type="non-terminal residue" evidence="2">
    <location>
        <position position="1"/>
    </location>
</feature>
<feature type="region of interest" description="Disordered" evidence="1">
    <location>
        <begin position="26"/>
        <end position="65"/>
    </location>
</feature>
<feature type="compositionally biased region" description="Polar residues" evidence="1">
    <location>
        <begin position="28"/>
        <end position="50"/>
    </location>
</feature>
<name>A0A0K2UYY1_LEPSM</name>
<organism evidence="2">
    <name type="scientific">Lepeophtheirus salmonis</name>
    <name type="common">Salmon louse</name>
    <name type="synonym">Caligus salmonis</name>
    <dbReference type="NCBI Taxonomy" id="72036"/>
    <lineage>
        <taxon>Eukaryota</taxon>
        <taxon>Metazoa</taxon>
        <taxon>Ecdysozoa</taxon>
        <taxon>Arthropoda</taxon>
        <taxon>Crustacea</taxon>
        <taxon>Multicrustacea</taxon>
        <taxon>Hexanauplia</taxon>
        <taxon>Copepoda</taxon>
        <taxon>Siphonostomatoida</taxon>
        <taxon>Caligidae</taxon>
        <taxon>Lepeophtheirus</taxon>
    </lineage>
</organism>
<proteinExistence type="predicted"/>
<reference evidence="2" key="1">
    <citation type="submission" date="2014-05" db="EMBL/GenBank/DDBJ databases">
        <authorList>
            <person name="Chronopoulou M."/>
        </authorList>
    </citation>
    <scope>NUCLEOTIDE SEQUENCE</scope>
    <source>
        <tissue evidence="2">Whole organism</tissue>
    </source>
</reference>
<dbReference type="EMBL" id="HACA01025555">
    <property type="protein sequence ID" value="CDW42916.1"/>
    <property type="molecule type" value="Transcribed_RNA"/>
</dbReference>
<feature type="compositionally biased region" description="Basic and acidic residues" evidence="1">
    <location>
        <begin position="51"/>
        <end position="65"/>
    </location>
</feature>
<sequence length="65" mass="7641">SKPNQPNEIFHKNEQSQVEQIYPGPSWVESSQQDTSRSGLNQRSHIQNNILERRNVKDPPRRGRF</sequence>
<protein>
    <submittedName>
        <fullName evidence="2">Uncharacterized protein</fullName>
    </submittedName>
</protein>
<accession>A0A0K2UYY1</accession>
<evidence type="ECO:0000313" key="2">
    <source>
        <dbReference type="EMBL" id="CDW42916.1"/>
    </source>
</evidence>
<evidence type="ECO:0000256" key="1">
    <source>
        <dbReference type="SAM" id="MobiDB-lite"/>
    </source>
</evidence>